<dbReference type="Proteomes" id="UP000516235">
    <property type="component" value="Chromosome"/>
</dbReference>
<dbReference type="AlphaFoldDB" id="A0A7H0JWQ1"/>
<dbReference type="RefSeq" id="WP_171192611.1">
    <property type="nucleotide sequence ID" value="NZ_CP061032.1"/>
</dbReference>
<feature type="domain" description="YqaJ viral recombinase" evidence="1">
    <location>
        <begin position="19"/>
        <end position="162"/>
    </location>
</feature>
<dbReference type="KEGG" id="cluj:IAU68_07075"/>
<evidence type="ECO:0000313" key="3">
    <source>
        <dbReference type="EMBL" id="QNP89467.1"/>
    </source>
</evidence>
<dbReference type="Proteomes" id="UP000642876">
    <property type="component" value="Unassembled WGS sequence"/>
</dbReference>
<dbReference type="InterPro" id="IPR019080">
    <property type="entry name" value="YqaJ_viral_recombinase"/>
</dbReference>
<proteinExistence type="predicted"/>
<evidence type="ECO:0000259" key="1">
    <source>
        <dbReference type="Pfam" id="PF09588"/>
    </source>
</evidence>
<dbReference type="EMBL" id="CP061032">
    <property type="protein sequence ID" value="QNP89467.1"/>
    <property type="molecule type" value="Genomic_DNA"/>
</dbReference>
<organism evidence="3 4">
    <name type="scientific">Corynebacterium lujinxingii</name>
    <dbReference type="NCBI Taxonomy" id="2763010"/>
    <lineage>
        <taxon>Bacteria</taxon>
        <taxon>Bacillati</taxon>
        <taxon>Actinomycetota</taxon>
        <taxon>Actinomycetes</taxon>
        <taxon>Mycobacteriales</taxon>
        <taxon>Corynebacteriaceae</taxon>
        <taxon>Corynebacterium</taxon>
    </lineage>
</organism>
<accession>A0A7H0JWQ1</accession>
<name>A0A7H0JWQ1_9CORY</name>
<dbReference type="SUPFAM" id="SSF52980">
    <property type="entry name" value="Restriction endonuclease-like"/>
    <property type="match status" value="1"/>
</dbReference>
<dbReference type="InterPro" id="IPR011604">
    <property type="entry name" value="PDDEXK-like_dom_sf"/>
</dbReference>
<protein>
    <submittedName>
        <fullName evidence="3">YqaJ viral recombinase family protein</fullName>
    </submittedName>
</protein>
<dbReference type="InterPro" id="IPR011335">
    <property type="entry name" value="Restrct_endonuc-II-like"/>
</dbReference>
<dbReference type="Pfam" id="PF09588">
    <property type="entry name" value="YqaJ"/>
    <property type="match status" value="1"/>
</dbReference>
<gene>
    <name evidence="2" type="ORF">H7348_02125</name>
    <name evidence="3" type="ORF">IAU68_07075</name>
</gene>
<evidence type="ECO:0000313" key="2">
    <source>
        <dbReference type="EMBL" id="MBC3178119.1"/>
    </source>
</evidence>
<sequence length="307" mass="34237">MTISVVANPPQPGTSEWRRIITASKVPAILGISRFQSQYSIWHEMHGDVEPEIPDRDRMAWGHIAEASLADWWAYKNPGAKLNPRRAGSFEIAYTNTALPFENIATLDRRGFFPTASPGERFHIVECKTAMSFDDWGRPGDDDSVPADYYAQVQFQMGVSGIHRASAVVLGPYGEPEIHDVEFREDEFAAIVDRLVEWQASLDMCLAPDLDSRVSTYETVRGLHPEIDREGVVQVEPWQAVDMLDRITGVDRAEAEARAAKIEAMELMGTARLLKCGDVKVADRRARAGGKPYVQFDKKADLSEVAS</sequence>
<keyword evidence="5" id="KW-1185">Reference proteome</keyword>
<dbReference type="EMBL" id="JACMYE010000001">
    <property type="protein sequence ID" value="MBC3178119.1"/>
    <property type="molecule type" value="Genomic_DNA"/>
</dbReference>
<evidence type="ECO:0000313" key="5">
    <source>
        <dbReference type="Proteomes" id="UP000642876"/>
    </source>
</evidence>
<dbReference type="Gene3D" id="3.90.320.10">
    <property type="match status" value="1"/>
</dbReference>
<evidence type="ECO:0000313" key="4">
    <source>
        <dbReference type="Proteomes" id="UP000516235"/>
    </source>
</evidence>
<reference evidence="4 5" key="1">
    <citation type="submission" date="2020-08" db="EMBL/GenBank/DDBJ databases">
        <title>novel species in genus Corynebacterium.</title>
        <authorList>
            <person name="Zhang G."/>
        </authorList>
    </citation>
    <scope>NUCLEOTIDE SEQUENCE [LARGE SCALE GENOMIC DNA]</scope>
    <source>
        <strain evidence="4 5">zg-917</strain>
        <strain evidence="3">Zg-917</strain>
    </source>
</reference>